<sequence>MDILNRRRLQKEWKRFDEEVEVEYKKTSEETNLIKIDVEPNDVEITLTRRGFWEVEQEEHDLKLKKTEKFQHDVVNLSSFDVVCRVRATNSKLFSVNRNAFHLKPKEVFLLKVSRAPHEIRSHHLKIDVTKYTQSFNPASFLDYFVGPYAYKTFIIRYHGAPRYWSDALEMNDWMTGLPLDPNWKAGVKKTSKEKKSSLETSEASSANENLEEETEEVNTSHQAKMNDANMLIMSNQVPDEVKKEEGQEFDSTDSSDFDETLENELANLNMS</sequence>
<feature type="compositionally biased region" description="Low complexity" evidence="1">
    <location>
        <begin position="199"/>
        <end position="209"/>
    </location>
</feature>
<dbReference type="eggNOG" id="ENOG502THKZ">
    <property type="taxonomic scope" value="Eukaryota"/>
</dbReference>
<feature type="compositionally biased region" description="Acidic residues" evidence="1">
    <location>
        <begin position="248"/>
        <end position="263"/>
    </location>
</feature>
<dbReference type="GeneID" id="8583379"/>
<dbReference type="RefSeq" id="XP_045095101.1">
    <property type="nucleotide sequence ID" value="XM_045243853.1"/>
</dbReference>
<dbReference type="InParanoid" id="A8XHE1"/>
<dbReference type="WormBase" id="CBG13244">
    <property type="protein sequence ID" value="CBP46589"/>
    <property type="gene ID" value="WBGene00034035"/>
</dbReference>
<dbReference type="KEGG" id="cbr:CBG_13244"/>
<protein>
    <submittedName>
        <fullName evidence="2">Protein CBG13244</fullName>
    </submittedName>
</protein>
<gene>
    <name evidence="2 4" type="ORF">CBG13244</name>
    <name evidence="2" type="ORF">CBG_13244</name>
</gene>
<dbReference type="CTD" id="8583379"/>
<proteinExistence type="predicted"/>
<dbReference type="STRING" id="6238.A8XHE1"/>
<dbReference type="Proteomes" id="UP000008549">
    <property type="component" value="Unassembled WGS sequence"/>
</dbReference>
<accession>A8XHE1</accession>
<feature type="region of interest" description="Disordered" evidence="1">
    <location>
        <begin position="189"/>
        <end position="272"/>
    </location>
</feature>
<evidence type="ECO:0000313" key="4">
    <source>
        <dbReference type="WormBase" id="CBG13244"/>
    </source>
</evidence>
<dbReference type="AlphaFoldDB" id="A8XHE1"/>
<name>A8XHE1_CAEBR</name>
<dbReference type="OMA" id="HEIRSHH"/>
<evidence type="ECO:0000313" key="2">
    <source>
        <dbReference type="EMBL" id="CAP32065.2"/>
    </source>
</evidence>
<dbReference type="HOGENOM" id="CLU_089431_0_0_1"/>
<reference evidence="2 3" key="1">
    <citation type="journal article" date="2003" name="PLoS Biol.">
        <title>The genome sequence of Caenorhabditis briggsae: a platform for comparative genomics.</title>
        <authorList>
            <person name="Stein L.D."/>
            <person name="Bao Z."/>
            <person name="Blasiar D."/>
            <person name="Blumenthal T."/>
            <person name="Brent M.R."/>
            <person name="Chen N."/>
            <person name="Chinwalla A."/>
            <person name="Clarke L."/>
            <person name="Clee C."/>
            <person name="Coghlan A."/>
            <person name="Coulson A."/>
            <person name="D'Eustachio P."/>
            <person name="Fitch D.H."/>
            <person name="Fulton L.A."/>
            <person name="Fulton R.E."/>
            <person name="Griffiths-Jones S."/>
            <person name="Harris T.W."/>
            <person name="Hillier L.W."/>
            <person name="Kamath R."/>
            <person name="Kuwabara P.E."/>
            <person name="Mardis E.R."/>
            <person name="Marra M.A."/>
            <person name="Miner T.L."/>
            <person name="Minx P."/>
            <person name="Mullikin J.C."/>
            <person name="Plumb R.W."/>
            <person name="Rogers J."/>
            <person name="Schein J.E."/>
            <person name="Sohrmann M."/>
            <person name="Spieth J."/>
            <person name="Stajich J.E."/>
            <person name="Wei C."/>
            <person name="Willey D."/>
            <person name="Wilson R.K."/>
            <person name="Durbin R."/>
            <person name="Waterston R.H."/>
        </authorList>
    </citation>
    <scope>NUCLEOTIDE SEQUENCE [LARGE SCALE GENOMIC DNA]</scope>
    <source>
        <strain evidence="2 3">AF16</strain>
    </source>
</reference>
<dbReference type="InterPro" id="IPR008962">
    <property type="entry name" value="PapD-like_sf"/>
</dbReference>
<dbReference type="SUPFAM" id="SSF49354">
    <property type="entry name" value="PapD-like"/>
    <property type="match status" value="1"/>
</dbReference>
<evidence type="ECO:0000256" key="1">
    <source>
        <dbReference type="SAM" id="MobiDB-lite"/>
    </source>
</evidence>
<keyword evidence="3" id="KW-1185">Reference proteome</keyword>
<dbReference type="FunCoup" id="A8XHE1">
    <property type="interactions" value="1366"/>
</dbReference>
<dbReference type="EMBL" id="HE601226">
    <property type="protein sequence ID" value="CAP32065.2"/>
    <property type="molecule type" value="Genomic_DNA"/>
</dbReference>
<organism evidence="2 3">
    <name type="scientific">Caenorhabditis briggsae</name>
    <dbReference type="NCBI Taxonomy" id="6238"/>
    <lineage>
        <taxon>Eukaryota</taxon>
        <taxon>Metazoa</taxon>
        <taxon>Ecdysozoa</taxon>
        <taxon>Nematoda</taxon>
        <taxon>Chromadorea</taxon>
        <taxon>Rhabditida</taxon>
        <taxon>Rhabditina</taxon>
        <taxon>Rhabditomorpha</taxon>
        <taxon>Rhabditoidea</taxon>
        <taxon>Rhabditidae</taxon>
        <taxon>Peloderinae</taxon>
        <taxon>Caenorhabditis</taxon>
    </lineage>
</organism>
<reference evidence="2 3" key="2">
    <citation type="journal article" date="2011" name="PLoS Genet.">
        <title>Caenorhabditis briggsae recombinant inbred line genotypes reveal inter-strain incompatibility and the evolution of recombination.</title>
        <authorList>
            <person name="Ross J.A."/>
            <person name="Koboldt D.C."/>
            <person name="Staisch J.E."/>
            <person name="Chamberlin H.M."/>
            <person name="Gupta B.P."/>
            <person name="Miller R.D."/>
            <person name="Baird S.E."/>
            <person name="Haag E.S."/>
        </authorList>
    </citation>
    <scope>NUCLEOTIDE SEQUENCE [LARGE SCALE GENOMIC DNA]</scope>
    <source>
        <strain evidence="2 3">AF16</strain>
    </source>
</reference>
<evidence type="ECO:0000313" key="3">
    <source>
        <dbReference type="Proteomes" id="UP000008549"/>
    </source>
</evidence>